<keyword evidence="3" id="KW-0808">Transferase</keyword>
<dbReference type="Gene3D" id="3.90.550.10">
    <property type="entry name" value="Spore Coat Polysaccharide Biosynthesis Protein SpsA, Chain A"/>
    <property type="match status" value="2"/>
</dbReference>
<dbReference type="CDD" id="cd06439">
    <property type="entry name" value="CESA_like_1"/>
    <property type="match status" value="2"/>
</dbReference>
<keyword evidence="4" id="KW-0472">Membrane</keyword>
<dbReference type="Proteomes" id="UP000587586">
    <property type="component" value="Unassembled WGS sequence"/>
</dbReference>
<evidence type="ECO:0000313" key="6">
    <source>
        <dbReference type="EMBL" id="GFO66561.1"/>
    </source>
</evidence>
<sequence>MLWTDLTMLLLILLLGYIYLGYPLLLGLLASIFPRAHRVDPGHLPPLTLVISAHNERPVMREKLENSLALDYPAHLLSIVVVSDCSDDGTDEEVLAFSDRGVRLVRSPERRGKTAALNLALAEIHTELVVFSDANAIYERQALRRLARHFADPQVGYAVGYACYQEEAVSAAGTTEGTYWNLEILLKRWESQFSSVVGGDGAIYAIRRTLYEPMLETDINDFVNPLQIVAKGWRGIFDVEALCFERPAGQFGKEFSRKVRIVNRSFNGFLRVPQAGNPLRNPRFAWQLFSHKVLRWFSPYLLFALFVLMVVDRVFAPVELLDQLSLGGCLVLGALALVGWLLRGVVRAPGLLFLPYYFVLMNLASALGVLLRLRGKTITTWATVRETDNSKPRSSVLGPRLVLAGTALAGLVACSGVAQGLLPLPILALVLLGLLAHTFLGYPFLLIPAQRLSGKPLEHNPDYLPTVTLLVVAFNEAAVIEEKVLNSLELDYPKELLRLVVASDGSRDGTDAIVAGYASRGVELLSFPVNRGKISALNDAIARIDSEIVVLSDANVMYCSDAVRKLVRNFADPRVGVVSGKVVLRNGALSYGAAETSYYGLEHRIQEREGRLGALIGADGAMYAVRRPLFEPPNPDTILDDLVIAMSIARRGYLVVHEKEAVGFEDNHLELDGEFRRKVRIIAGGYQCLLHGRALPRLDQPLLLFCYLSHKVLRWISGFVLLALFWVLGVIVSNGGAPFFGVILGLLAGAALLALCTQAFPALKKLKPANFCHYFFMLITASLVGCFRGITGRQRVTWRREAA</sequence>
<evidence type="ECO:0000256" key="2">
    <source>
        <dbReference type="ARBA" id="ARBA00022676"/>
    </source>
</evidence>
<reference evidence="7" key="1">
    <citation type="submission" date="2020-06" db="EMBL/GenBank/DDBJ databases">
        <title>Draft genomic sequecing of Geomonas sp. Red745.</title>
        <authorList>
            <person name="Itoh H."/>
            <person name="Xu Z.X."/>
            <person name="Ushijima N."/>
            <person name="Masuda Y."/>
            <person name="Shiratori Y."/>
            <person name="Senoo K."/>
        </authorList>
    </citation>
    <scope>NUCLEOTIDE SEQUENCE [LARGE SCALE GENOMIC DNA]</scope>
    <source>
        <strain evidence="7">Red745</strain>
    </source>
</reference>
<evidence type="ECO:0000256" key="1">
    <source>
        <dbReference type="ARBA" id="ARBA00006739"/>
    </source>
</evidence>
<keyword evidence="4" id="KW-0812">Transmembrane</keyword>
<dbReference type="PANTHER" id="PTHR43630:SF1">
    <property type="entry name" value="POLY-BETA-1,6-N-ACETYL-D-GLUCOSAMINE SYNTHASE"/>
    <property type="match status" value="1"/>
</dbReference>
<feature type="transmembrane region" description="Helical" evidence="4">
    <location>
        <begin position="401"/>
        <end position="418"/>
    </location>
</feature>
<dbReference type="GO" id="GO:0016757">
    <property type="term" value="F:glycosyltransferase activity"/>
    <property type="evidence" value="ECO:0007669"/>
    <property type="project" value="UniProtKB-KW"/>
</dbReference>
<feature type="transmembrane region" description="Helical" evidence="4">
    <location>
        <begin position="712"/>
        <end position="733"/>
    </location>
</feature>
<dbReference type="PANTHER" id="PTHR43630">
    <property type="entry name" value="POLY-BETA-1,6-N-ACETYL-D-GLUCOSAMINE SYNTHASE"/>
    <property type="match status" value="1"/>
</dbReference>
<keyword evidence="2" id="KW-0328">Glycosyltransferase</keyword>
<evidence type="ECO:0000256" key="4">
    <source>
        <dbReference type="SAM" id="Phobius"/>
    </source>
</evidence>
<feature type="transmembrane region" description="Helical" evidence="4">
    <location>
        <begin position="354"/>
        <end position="373"/>
    </location>
</feature>
<comment type="caution">
    <text evidence="6">The sequence shown here is derived from an EMBL/GenBank/DDBJ whole genome shotgun (WGS) entry which is preliminary data.</text>
</comment>
<accession>A0A6V8N2C7</accession>
<feature type="transmembrane region" description="Helical" evidence="4">
    <location>
        <begin position="7"/>
        <end position="33"/>
    </location>
</feature>
<dbReference type="AlphaFoldDB" id="A0A6V8N2C7"/>
<protein>
    <recommendedName>
        <fullName evidence="5">Glycosyltransferase 2-like domain-containing protein</fullName>
    </recommendedName>
</protein>
<feature type="domain" description="Glycosyltransferase 2-like" evidence="5">
    <location>
        <begin position="469"/>
        <end position="593"/>
    </location>
</feature>
<dbReference type="InterPro" id="IPR029044">
    <property type="entry name" value="Nucleotide-diphossugar_trans"/>
</dbReference>
<dbReference type="SUPFAM" id="SSF53448">
    <property type="entry name" value="Nucleotide-diphospho-sugar transferases"/>
    <property type="match status" value="2"/>
</dbReference>
<dbReference type="EMBL" id="BLXZ01000001">
    <property type="protein sequence ID" value="GFO66561.1"/>
    <property type="molecule type" value="Genomic_DNA"/>
</dbReference>
<gene>
    <name evidence="6" type="ORF">GMLC_01400</name>
</gene>
<dbReference type="Pfam" id="PF00535">
    <property type="entry name" value="Glycos_transf_2"/>
    <property type="match status" value="2"/>
</dbReference>
<feature type="transmembrane region" description="Helical" evidence="4">
    <location>
        <begin position="293"/>
        <end position="311"/>
    </location>
</feature>
<dbReference type="RefSeq" id="WP_183359096.1">
    <property type="nucleotide sequence ID" value="NZ_BLXZ01000001.1"/>
</dbReference>
<organism evidence="6 7">
    <name type="scientific">Geomonas limicola</name>
    <dbReference type="NCBI Taxonomy" id="2740186"/>
    <lineage>
        <taxon>Bacteria</taxon>
        <taxon>Pseudomonadati</taxon>
        <taxon>Thermodesulfobacteriota</taxon>
        <taxon>Desulfuromonadia</taxon>
        <taxon>Geobacterales</taxon>
        <taxon>Geobacteraceae</taxon>
        <taxon>Geomonas</taxon>
    </lineage>
</organism>
<comment type="similarity">
    <text evidence="1">Belongs to the glycosyltransferase 2 family.</text>
</comment>
<evidence type="ECO:0000256" key="3">
    <source>
        <dbReference type="ARBA" id="ARBA00022679"/>
    </source>
</evidence>
<feature type="transmembrane region" description="Helical" evidence="4">
    <location>
        <begin position="424"/>
        <end position="447"/>
    </location>
</feature>
<feature type="transmembrane region" description="Helical" evidence="4">
    <location>
        <begin position="772"/>
        <end position="790"/>
    </location>
</feature>
<feature type="transmembrane region" description="Helical" evidence="4">
    <location>
        <begin position="739"/>
        <end position="760"/>
    </location>
</feature>
<evidence type="ECO:0000313" key="7">
    <source>
        <dbReference type="Proteomes" id="UP000587586"/>
    </source>
</evidence>
<keyword evidence="7" id="KW-1185">Reference proteome</keyword>
<name>A0A6V8N2C7_9BACT</name>
<keyword evidence="4" id="KW-1133">Transmembrane helix</keyword>
<feature type="domain" description="Glycosyltransferase 2-like" evidence="5">
    <location>
        <begin position="49"/>
        <end position="193"/>
    </location>
</feature>
<feature type="transmembrane region" description="Helical" evidence="4">
    <location>
        <begin position="323"/>
        <end position="342"/>
    </location>
</feature>
<evidence type="ECO:0000259" key="5">
    <source>
        <dbReference type="Pfam" id="PF00535"/>
    </source>
</evidence>
<proteinExistence type="inferred from homology"/>
<dbReference type="InterPro" id="IPR001173">
    <property type="entry name" value="Glyco_trans_2-like"/>
</dbReference>